<feature type="compositionally biased region" description="Pro residues" evidence="1">
    <location>
        <begin position="87"/>
        <end position="97"/>
    </location>
</feature>
<protein>
    <submittedName>
        <fullName evidence="2">Uncharacterized protein</fullName>
    </submittedName>
</protein>
<reference evidence="2" key="1">
    <citation type="submission" date="2021-01" db="EMBL/GenBank/DDBJ databases">
        <authorList>
            <person name="Corre E."/>
            <person name="Pelletier E."/>
            <person name="Niang G."/>
            <person name="Scheremetjew M."/>
            <person name="Finn R."/>
            <person name="Kale V."/>
            <person name="Holt S."/>
            <person name="Cochrane G."/>
            <person name="Meng A."/>
            <person name="Brown T."/>
            <person name="Cohen L."/>
        </authorList>
    </citation>
    <scope>NUCLEOTIDE SEQUENCE</scope>
    <source>
        <strain evidence="2">NIES-2562</strain>
    </source>
</reference>
<name>A0A7S3D309_9EUKA</name>
<evidence type="ECO:0000313" key="2">
    <source>
        <dbReference type="EMBL" id="CAE0244888.1"/>
    </source>
</evidence>
<evidence type="ECO:0000256" key="1">
    <source>
        <dbReference type="SAM" id="MobiDB-lite"/>
    </source>
</evidence>
<feature type="compositionally biased region" description="Basic and acidic residues" evidence="1">
    <location>
        <begin position="1"/>
        <end position="35"/>
    </location>
</feature>
<organism evidence="2">
    <name type="scientific">Palpitomonas bilix</name>
    <dbReference type="NCBI Taxonomy" id="652834"/>
    <lineage>
        <taxon>Eukaryota</taxon>
        <taxon>Eukaryota incertae sedis</taxon>
    </lineage>
</organism>
<gene>
    <name evidence="2" type="ORF">PBIL07802_LOCUS7066</name>
</gene>
<feature type="compositionally biased region" description="Basic and acidic residues" evidence="1">
    <location>
        <begin position="206"/>
        <end position="223"/>
    </location>
</feature>
<accession>A0A7S3D309</accession>
<feature type="compositionally biased region" description="Basic and acidic residues" evidence="1">
    <location>
        <begin position="165"/>
        <end position="199"/>
    </location>
</feature>
<feature type="compositionally biased region" description="Basic residues" evidence="1">
    <location>
        <begin position="155"/>
        <end position="164"/>
    </location>
</feature>
<proteinExistence type="predicted"/>
<sequence>MEKRQNSKGEAEVGEQKKVEEVGGHEGEKTEREGKLGNGIDEGTAVSANKKEGGGEQMHAEKEEAEREEKEEEKGTDEGENDARPSPIQPRPPPTPPSLHFVHPHSTQGRVSPSHSPSSPSPPSLTSLSAPSPTSSEPASPLLPTPPSGSPAHNPLRKVRSKKGSMKEKFAAEVKAREGQGGEDEKGRREELDESEGLKEGAAAENRGEGSGECVREKSKDEKEIEEGEDAGAEALRRNYLSM</sequence>
<feature type="region of interest" description="Disordered" evidence="1">
    <location>
        <begin position="1"/>
        <end position="243"/>
    </location>
</feature>
<dbReference type="EMBL" id="HBIB01010953">
    <property type="protein sequence ID" value="CAE0244888.1"/>
    <property type="molecule type" value="Transcribed_RNA"/>
</dbReference>
<dbReference type="AlphaFoldDB" id="A0A7S3D309"/>
<feature type="compositionally biased region" description="Basic and acidic residues" evidence="1">
    <location>
        <begin position="49"/>
        <end position="83"/>
    </location>
</feature>
<feature type="compositionally biased region" description="Low complexity" evidence="1">
    <location>
        <begin position="112"/>
        <end position="140"/>
    </location>
</feature>